<gene>
    <name evidence="2" type="ORF">DWY77_02860</name>
</gene>
<dbReference type="RefSeq" id="WP_118035625.1">
    <property type="nucleotide sequence ID" value="NZ_QRTP01000004.1"/>
</dbReference>
<evidence type="ECO:0000313" key="3">
    <source>
        <dbReference type="Proteomes" id="UP000286147"/>
    </source>
</evidence>
<accession>A0A412CH15</accession>
<feature type="compositionally biased region" description="Basic and acidic residues" evidence="1">
    <location>
        <begin position="117"/>
        <end position="129"/>
    </location>
</feature>
<comment type="caution">
    <text evidence="2">The sequence shown here is derived from an EMBL/GenBank/DDBJ whole genome shotgun (WGS) entry which is preliminary data.</text>
</comment>
<dbReference type="Pfam" id="PF22759">
    <property type="entry name" value="E217_GP41"/>
    <property type="match status" value="1"/>
</dbReference>
<feature type="compositionally biased region" description="Polar residues" evidence="1">
    <location>
        <begin position="130"/>
        <end position="139"/>
    </location>
</feature>
<evidence type="ECO:0000313" key="2">
    <source>
        <dbReference type="EMBL" id="RGQ85564.1"/>
    </source>
</evidence>
<sequence length="379" mass="42665">MSNFLYLRKYRIVVASSTAEIDNTQPTKGNEKSDTSNENKEYALDVSLLHCVFRVRRGMDFNNHAEVKIYNLNKDTEEKIIKEGDRLIISAGYEGYLNTINLNPEDTKKAVGSNFVSKKDSKNKTKEDNNPQQIQESQPKQYGKIFDGQIVQAVRSKENNTDYVLTLVCIDGDTFLNMNFISLSCVRGQNPRNVIDTVVSKAEKPTQVNRVSPTISGQTLPRGKVYFGRPKDILTDVARGNNANVWINDGQVNVTKITDTYTDEALILTPKNGLIGYPQQIQYGVSFRCLLNPKINVLSMVQLKNTEINGMQLQMNMPGKSQPQTLQLDEENMYQAYEVEHTGDTRGNDWYTTVNAYSRYGKDVVPAMMKGIGSNPNSV</sequence>
<dbReference type="InterPro" id="IPR054496">
    <property type="entry name" value="E217_GP41"/>
</dbReference>
<dbReference type="EMBL" id="QRTP01000004">
    <property type="protein sequence ID" value="RGQ85564.1"/>
    <property type="molecule type" value="Genomic_DNA"/>
</dbReference>
<organism evidence="2 3">
    <name type="scientific">Megamonas rupellensis</name>
    <dbReference type="NCBI Taxonomy" id="491921"/>
    <lineage>
        <taxon>Bacteria</taxon>
        <taxon>Bacillati</taxon>
        <taxon>Bacillota</taxon>
        <taxon>Negativicutes</taxon>
        <taxon>Selenomonadales</taxon>
        <taxon>Selenomonadaceae</taxon>
        <taxon>Megamonas</taxon>
    </lineage>
</organism>
<dbReference type="AlphaFoldDB" id="A0A412CH15"/>
<reference evidence="2 3" key="1">
    <citation type="submission" date="2018-08" db="EMBL/GenBank/DDBJ databases">
        <title>A genome reference for cultivated species of the human gut microbiota.</title>
        <authorList>
            <person name="Zou Y."/>
            <person name="Xue W."/>
            <person name="Luo G."/>
        </authorList>
    </citation>
    <scope>NUCLEOTIDE SEQUENCE [LARGE SCALE GENOMIC DNA]</scope>
    <source>
        <strain evidence="2 3">AF27-12</strain>
    </source>
</reference>
<protein>
    <submittedName>
        <fullName evidence="2">Uncharacterized protein</fullName>
    </submittedName>
</protein>
<feature type="region of interest" description="Disordered" evidence="1">
    <location>
        <begin position="113"/>
        <end position="139"/>
    </location>
</feature>
<name>A0A412CH15_9FIRM</name>
<dbReference type="Proteomes" id="UP000286147">
    <property type="component" value="Unassembled WGS sequence"/>
</dbReference>
<evidence type="ECO:0000256" key="1">
    <source>
        <dbReference type="SAM" id="MobiDB-lite"/>
    </source>
</evidence>
<proteinExistence type="predicted"/>